<dbReference type="AlphaFoldDB" id="A0A7T8KBG5"/>
<feature type="region of interest" description="Disordered" evidence="1">
    <location>
        <begin position="40"/>
        <end position="106"/>
    </location>
</feature>
<accession>A0A7T8KBG5</accession>
<proteinExistence type="predicted"/>
<protein>
    <submittedName>
        <fullName evidence="2">Serine/threonine-protein phosphatase dullard-A</fullName>
    </submittedName>
</protein>
<reference evidence="3" key="1">
    <citation type="submission" date="2021-01" db="EMBL/GenBank/DDBJ databases">
        <title>Caligus Genome Assembly.</title>
        <authorList>
            <person name="Gallardo-Escarate C."/>
        </authorList>
    </citation>
    <scope>NUCLEOTIDE SEQUENCE [LARGE SCALE GENOMIC DNA]</scope>
</reference>
<dbReference type="EMBL" id="CP045892">
    <property type="protein sequence ID" value="QQP52824.1"/>
    <property type="molecule type" value="Genomic_DNA"/>
</dbReference>
<feature type="compositionally biased region" description="Basic and acidic residues" evidence="1">
    <location>
        <begin position="65"/>
        <end position="84"/>
    </location>
</feature>
<name>A0A7T8KBG5_CALRO</name>
<evidence type="ECO:0000313" key="2">
    <source>
        <dbReference type="EMBL" id="QQP52824.1"/>
    </source>
</evidence>
<evidence type="ECO:0000313" key="3">
    <source>
        <dbReference type="Proteomes" id="UP000595437"/>
    </source>
</evidence>
<keyword evidence="3" id="KW-1185">Reference proteome</keyword>
<sequence length="106" mass="12069">MQLFVEPSVFISLRQVKTDPFLLILRFLLKSQHAAKTTKLLSRCPRNNDQNPQNPFSGPSPPRQRHVELDWSYLREEAKEDSPTPRRHLSSTLDSPLPSLGASAFS</sequence>
<feature type="compositionally biased region" description="Polar residues" evidence="1">
    <location>
        <begin position="45"/>
        <end position="57"/>
    </location>
</feature>
<organism evidence="2 3">
    <name type="scientific">Caligus rogercresseyi</name>
    <name type="common">Sea louse</name>
    <dbReference type="NCBI Taxonomy" id="217165"/>
    <lineage>
        <taxon>Eukaryota</taxon>
        <taxon>Metazoa</taxon>
        <taxon>Ecdysozoa</taxon>
        <taxon>Arthropoda</taxon>
        <taxon>Crustacea</taxon>
        <taxon>Multicrustacea</taxon>
        <taxon>Hexanauplia</taxon>
        <taxon>Copepoda</taxon>
        <taxon>Siphonostomatoida</taxon>
        <taxon>Caligidae</taxon>
        <taxon>Caligus</taxon>
    </lineage>
</organism>
<gene>
    <name evidence="2" type="ORF">FKW44_005086</name>
</gene>
<dbReference type="Proteomes" id="UP000595437">
    <property type="component" value="Chromosome 3"/>
</dbReference>
<evidence type="ECO:0000256" key="1">
    <source>
        <dbReference type="SAM" id="MobiDB-lite"/>
    </source>
</evidence>
<feature type="compositionally biased region" description="Low complexity" evidence="1">
    <location>
        <begin position="90"/>
        <end position="100"/>
    </location>
</feature>
<feature type="non-terminal residue" evidence="2">
    <location>
        <position position="106"/>
    </location>
</feature>